<keyword evidence="2" id="KW-0813">Transport</keyword>
<dbReference type="Pfam" id="PF25954">
    <property type="entry name" value="Beta-barrel_RND_2"/>
    <property type="match status" value="1"/>
</dbReference>
<dbReference type="GO" id="GO:0030288">
    <property type="term" value="C:outer membrane-bounded periplasmic space"/>
    <property type="evidence" value="ECO:0007669"/>
    <property type="project" value="TreeGrafter"/>
</dbReference>
<dbReference type="Pfam" id="PF11604">
    <property type="entry name" value="CusF_Ec"/>
    <property type="match status" value="1"/>
</dbReference>
<accession>A0A1C2DRJ9</accession>
<dbReference type="InterPro" id="IPR021647">
    <property type="entry name" value="CusF_Ec"/>
</dbReference>
<dbReference type="FunFam" id="2.40.420.20:FF:000003">
    <property type="entry name" value="Cation efflux system protein cusB"/>
    <property type="match status" value="1"/>
</dbReference>
<comment type="caution">
    <text evidence="9">The sequence shown here is derived from an EMBL/GenBank/DDBJ whole genome shotgun (WGS) entry which is preliminary data.</text>
</comment>
<dbReference type="SUPFAM" id="SSF111369">
    <property type="entry name" value="HlyD-like secretion proteins"/>
    <property type="match status" value="1"/>
</dbReference>
<feature type="domain" description="CusB-like three alpha-helical bundle" evidence="6">
    <location>
        <begin position="163"/>
        <end position="209"/>
    </location>
</feature>
<name>A0A1C2DRJ9_9PSED</name>
<dbReference type="InterPro" id="IPR045800">
    <property type="entry name" value="HMBD"/>
</dbReference>
<dbReference type="InterPro" id="IPR006143">
    <property type="entry name" value="RND_pump_MFP"/>
</dbReference>
<dbReference type="Gene3D" id="6.10.140.730">
    <property type="match status" value="1"/>
</dbReference>
<dbReference type="PANTHER" id="PTHR30097:SF15">
    <property type="entry name" value="CATION EFFLUX SYSTEM PROTEIN CUSB"/>
    <property type="match status" value="1"/>
</dbReference>
<evidence type="ECO:0000256" key="3">
    <source>
        <dbReference type="ARBA" id="ARBA00022729"/>
    </source>
</evidence>
<dbReference type="Gene3D" id="2.40.50.320">
    <property type="entry name" value="Copper binding periplasmic protein CusF"/>
    <property type="match status" value="1"/>
</dbReference>
<reference evidence="9 10" key="1">
    <citation type="submission" date="2016-08" db="EMBL/GenBank/DDBJ databases">
        <title>Whole genome sequence of Pseudomonas graminis strain UASWS1507, a potential biological control agent for agriculture.</title>
        <authorList>
            <person name="Crovadore J."/>
            <person name="Calmin G."/>
            <person name="Chablais R."/>
            <person name="Cochard B."/>
            <person name="Lefort F."/>
        </authorList>
    </citation>
    <scope>NUCLEOTIDE SEQUENCE [LARGE SCALE GENOMIC DNA]</scope>
    <source>
        <strain evidence="9 10">UASWS1507</strain>
    </source>
</reference>
<dbReference type="RefSeq" id="WP_065990720.1">
    <property type="nucleotide sequence ID" value="NZ_MDEN01000065.1"/>
</dbReference>
<evidence type="ECO:0000256" key="4">
    <source>
        <dbReference type="ARBA" id="ARBA00023065"/>
    </source>
</evidence>
<protein>
    <submittedName>
        <fullName evidence="9">Efflux transporter periplasmic adaptor subunit</fullName>
    </submittedName>
</protein>
<dbReference type="GO" id="GO:0016020">
    <property type="term" value="C:membrane"/>
    <property type="evidence" value="ECO:0007669"/>
    <property type="project" value="InterPro"/>
</dbReference>
<keyword evidence="3" id="KW-0732">Signal</keyword>
<gene>
    <name evidence="9" type="ORF">BBI10_18040</name>
</gene>
<dbReference type="InterPro" id="IPR042230">
    <property type="entry name" value="CusF_sf"/>
</dbReference>
<feature type="domain" description="CusB-like barrel-sandwich hybrid" evidence="7">
    <location>
        <begin position="127"/>
        <end position="244"/>
    </location>
</feature>
<proteinExistence type="inferred from homology"/>
<evidence type="ECO:0000259" key="5">
    <source>
        <dbReference type="Pfam" id="PF19335"/>
    </source>
</evidence>
<dbReference type="InterPro" id="IPR051909">
    <property type="entry name" value="MFP_Cation_Efflux"/>
</dbReference>
<dbReference type="InterPro" id="IPR058792">
    <property type="entry name" value="Beta-barrel_RND_2"/>
</dbReference>
<dbReference type="PANTHER" id="PTHR30097">
    <property type="entry name" value="CATION EFFLUX SYSTEM PROTEIN CUSB"/>
    <property type="match status" value="1"/>
</dbReference>
<dbReference type="Pfam" id="PF19335">
    <property type="entry name" value="HMBD"/>
    <property type="match status" value="1"/>
</dbReference>
<dbReference type="FunFam" id="2.40.30.170:FF:000010">
    <property type="entry name" value="Efflux RND transporter periplasmic adaptor subunit"/>
    <property type="match status" value="1"/>
</dbReference>
<dbReference type="Pfam" id="PF25919">
    <property type="entry name" value="BSH_CusB"/>
    <property type="match status" value="1"/>
</dbReference>
<dbReference type="GO" id="GO:0022857">
    <property type="term" value="F:transmembrane transporter activity"/>
    <property type="evidence" value="ECO:0007669"/>
    <property type="project" value="InterPro"/>
</dbReference>
<dbReference type="EMBL" id="MDEN01000065">
    <property type="protein sequence ID" value="OCX17408.1"/>
    <property type="molecule type" value="Genomic_DNA"/>
</dbReference>
<evidence type="ECO:0000256" key="1">
    <source>
        <dbReference type="ARBA" id="ARBA00009477"/>
    </source>
</evidence>
<evidence type="ECO:0000259" key="8">
    <source>
        <dbReference type="Pfam" id="PF25954"/>
    </source>
</evidence>
<organism evidence="9 10">
    <name type="scientific">Pseudomonas graminis</name>
    <dbReference type="NCBI Taxonomy" id="158627"/>
    <lineage>
        <taxon>Bacteria</taxon>
        <taxon>Pseudomonadati</taxon>
        <taxon>Pseudomonadota</taxon>
        <taxon>Gammaproteobacteria</taxon>
        <taxon>Pseudomonadales</taxon>
        <taxon>Pseudomonadaceae</taxon>
        <taxon>Pseudomonas</taxon>
    </lineage>
</organism>
<dbReference type="Proteomes" id="UP000095143">
    <property type="component" value="Unassembled WGS sequence"/>
</dbReference>
<keyword evidence="4" id="KW-0406">Ion transport</keyword>
<evidence type="ECO:0000259" key="7">
    <source>
        <dbReference type="Pfam" id="PF25919"/>
    </source>
</evidence>
<dbReference type="GO" id="GO:0046914">
    <property type="term" value="F:transition metal ion binding"/>
    <property type="evidence" value="ECO:0007669"/>
    <property type="project" value="TreeGrafter"/>
</dbReference>
<dbReference type="Gene3D" id="2.40.30.170">
    <property type="match status" value="1"/>
</dbReference>
<dbReference type="AlphaFoldDB" id="A0A1C2DRJ9"/>
<comment type="similarity">
    <text evidence="1">Belongs to the membrane fusion protein (MFP) (TC 8.A.1) family.</text>
</comment>
<dbReference type="GO" id="GO:0060003">
    <property type="term" value="P:copper ion export"/>
    <property type="evidence" value="ECO:0007669"/>
    <property type="project" value="TreeGrafter"/>
</dbReference>
<evidence type="ECO:0000313" key="9">
    <source>
        <dbReference type="EMBL" id="OCX17408.1"/>
    </source>
</evidence>
<dbReference type="GO" id="GO:0015679">
    <property type="term" value="P:plasma membrane copper ion transport"/>
    <property type="evidence" value="ECO:0007669"/>
    <property type="project" value="TreeGrafter"/>
</dbReference>
<evidence type="ECO:0000256" key="2">
    <source>
        <dbReference type="ARBA" id="ARBA00022448"/>
    </source>
</evidence>
<feature type="domain" description="CusB-like beta-barrel" evidence="8">
    <location>
        <begin position="248"/>
        <end position="324"/>
    </location>
</feature>
<dbReference type="InterPro" id="IPR058790">
    <property type="entry name" value="BSH_CusB"/>
</dbReference>
<dbReference type="Pfam" id="PF25869">
    <property type="entry name" value="3HB_CusB"/>
    <property type="match status" value="1"/>
</dbReference>
<dbReference type="InterPro" id="IPR058791">
    <property type="entry name" value="3HB_CusB"/>
</dbReference>
<feature type="domain" description="Heavy metal binding" evidence="5">
    <location>
        <begin position="50"/>
        <end position="77"/>
    </location>
</feature>
<dbReference type="Gene3D" id="2.40.420.20">
    <property type="match status" value="1"/>
</dbReference>
<dbReference type="NCBIfam" id="TIGR01730">
    <property type="entry name" value="RND_mfp"/>
    <property type="match status" value="1"/>
</dbReference>
<sequence length="492" mass="52062">MRPSRILLPLVGAGLLMAGVFAGYLMGKPGDPAPGSTPSVSMPDTAKVIYWYDPMKPDQHFDKPGRSPFMDMELVPKYAGGVEDSRTLAVPSQAIQNLGIRTAKATLGIIDSATDAVASVAYNQREIATLQARASGYVEKVYGRAAGDVLPAGAPLADLLIPEWSAAQLEFIAVKQTGDHELIEASRERLRLLGMPHSVINQVQRSGKPVAVQTIVTPMGGELQSLGLQVGMSVSKGQDLAKINGLSTVWLDAAIPEAALGNVQLGSSVIAALAAFPGQTLTGKVIGILPSADNITRTVTVRSELANADGRLRPGMFASVRVGASGQEQALLIPSESVIRTGKRTLVMLAESEGRYRPQEIGIGREADGKTQVLSGLSEGQAVVSSGQFLLDSEASLQGLLARAEPGESEPGEGPELHMSEGEIINLDKDSVTLKHRPFPTLGMPGMTMPFPLAKPELLDGLRVGDHVDIAVSKTDVGLLVERLTRKEHRDD</sequence>
<evidence type="ECO:0000313" key="10">
    <source>
        <dbReference type="Proteomes" id="UP000095143"/>
    </source>
</evidence>
<evidence type="ECO:0000259" key="6">
    <source>
        <dbReference type="Pfam" id="PF25869"/>
    </source>
</evidence>